<dbReference type="EMBL" id="JAAOAN010000072">
    <property type="protein sequence ID" value="KAF5723220.1"/>
    <property type="molecule type" value="Genomic_DNA"/>
</dbReference>
<dbReference type="OrthoDB" id="5078661at2759"/>
<gene>
    <name evidence="1" type="ORF">FMUND_2071</name>
</gene>
<protein>
    <submittedName>
        <fullName evidence="1">Uncharacterized protein</fullName>
    </submittedName>
</protein>
<dbReference type="AlphaFoldDB" id="A0A8H5Z5I6"/>
<evidence type="ECO:0000313" key="2">
    <source>
        <dbReference type="Proteomes" id="UP000544331"/>
    </source>
</evidence>
<name>A0A8H5Z5I6_9HYPO</name>
<organism evidence="1 2">
    <name type="scientific">Fusarium mundagurra</name>
    <dbReference type="NCBI Taxonomy" id="1567541"/>
    <lineage>
        <taxon>Eukaryota</taxon>
        <taxon>Fungi</taxon>
        <taxon>Dikarya</taxon>
        <taxon>Ascomycota</taxon>
        <taxon>Pezizomycotina</taxon>
        <taxon>Sordariomycetes</taxon>
        <taxon>Hypocreomycetidae</taxon>
        <taxon>Hypocreales</taxon>
        <taxon>Nectriaceae</taxon>
        <taxon>Fusarium</taxon>
        <taxon>Fusarium fujikuroi species complex</taxon>
    </lineage>
</organism>
<reference evidence="1 2" key="1">
    <citation type="submission" date="2020-05" db="EMBL/GenBank/DDBJ databases">
        <title>Identification and distribution of gene clusters putatively required for synthesis of sphingolipid metabolism inhibitors in phylogenetically diverse species of the filamentous fungus Fusarium.</title>
        <authorList>
            <person name="Kim H.-S."/>
            <person name="Busman M."/>
            <person name="Brown D.W."/>
            <person name="Divon H."/>
            <person name="Uhlig S."/>
            <person name="Proctor R.H."/>
        </authorList>
    </citation>
    <scope>NUCLEOTIDE SEQUENCE [LARGE SCALE GENOMIC DNA]</scope>
    <source>
        <strain evidence="1 2">NRRL 66235</strain>
    </source>
</reference>
<sequence length="212" mass="24881">MVTTEERARFFRTQLYKDIELALHNFLMKKRDAVSPLHSSPTQHYYAAFSRPPNCSWDDDSDRYADEEYDCKPSCPILGKDMKFKICQRDHADGEACADRVCFIPNASARKYMLDFMANSPRESRSLDRLRPVGPLCLVKKYCSNIPSKDIEAFSSIVHELISDLRYGGRRNWDPEVHGVLDWKYQPFEKCVDSFMFEIHGVKWKRDMKEYL</sequence>
<comment type="caution">
    <text evidence="1">The sequence shown here is derived from an EMBL/GenBank/DDBJ whole genome shotgun (WGS) entry which is preliminary data.</text>
</comment>
<proteinExistence type="predicted"/>
<keyword evidence="2" id="KW-1185">Reference proteome</keyword>
<dbReference type="Proteomes" id="UP000544331">
    <property type="component" value="Unassembled WGS sequence"/>
</dbReference>
<accession>A0A8H5Z5I6</accession>
<evidence type="ECO:0000313" key="1">
    <source>
        <dbReference type="EMBL" id="KAF5723220.1"/>
    </source>
</evidence>